<dbReference type="InterPro" id="IPR051173">
    <property type="entry name" value="Ca_channel_alpha-2/delta"/>
</dbReference>
<accession>A0A3M6QC39</accession>
<evidence type="ECO:0000313" key="3">
    <source>
        <dbReference type="Proteomes" id="UP000267521"/>
    </source>
</evidence>
<dbReference type="SMART" id="SM00327">
    <property type="entry name" value="VWA"/>
    <property type="match status" value="1"/>
</dbReference>
<dbReference type="PANTHER" id="PTHR10166">
    <property type="entry name" value="VOLTAGE-DEPENDENT CALCIUM CHANNEL SUBUNIT ALPHA-2/DELTA-RELATED"/>
    <property type="match status" value="1"/>
</dbReference>
<dbReference type="InterPro" id="IPR036465">
    <property type="entry name" value="vWFA_dom_sf"/>
</dbReference>
<protein>
    <submittedName>
        <fullName evidence="2">VWA domain-containing protein</fullName>
    </submittedName>
</protein>
<proteinExistence type="predicted"/>
<evidence type="ECO:0000313" key="2">
    <source>
        <dbReference type="EMBL" id="RMX00181.1"/>
    </source>
</evidence>
<dbReference type="PROSITE" id="PS50234">
    <property type="entry name" value="VWFA"/>
    <property type="match status" value="1"/>
</dbReference>
<dbReference type="Gene3D" id="3.40.50.410">
    <property type="entry name" value="von Willebrand factor, type A domain"/>
    <property type="match status" value="1"/>
</dbReference>
<dbReference type="EMBL" id="RDQM01000003">
    <property type="protein sequence ID" value="RMX00181.1"/>
    <property type="molecule type" value="Genomic_DNA"/>
</dbReference>
<organism evidence="2 3">
    <name type="scientific">Allofranklinella schreckenbergeri</name>
    <dbReference type="NCBI Taxonomy" id="1076744"/>
    <lineage>
        <taxon>Bacteria</taxon>
        <taxon>Pseudomonadati</taxon>
        <taxon>Pseudomonadota</taxon>
        <taxon>Betaproteobacteria</taxon>
        <taxon>Burkholderiales</taxon>
        <taxon>Comamonadaceae</taxon>
        <taxon>Allofranklinella</taxon>
    </lineage>
</organism>
<dbReference type="PANTHER" id="PTHR10166:SF37">
    <property type="entry name" value="STOLID, ISOFORM H"/>
    <property type="match status" value="1"/>
</dbReference>
<feature type="domain" description="VWFA" evidence="1">
    <location>
        <begin position="170"/>
        <end position="348"/>
    </location>
</feature>
<name>A0A3M6QC39_9BURK</name>
<gene>
    <name evidence="2" type="ORF">EBQ26_02840</name>
</gene>
<sequence length="538" mass="57844">MQRCEQIRLAPRRVPEASLPVHRAQAITSTTAPAVLEFAPAVLSQPKRNAALDAIAPLPPAQRERYAHYAPNPVHSTAQQPVSTFSIDVDTGSYANVRRYLNGGHLPPADAVRLEEMVNYFSYDWAQPRDGQPFAVHSAVVDSPWQKHAKLLRIGIKAAEMQAGALPPANLVFLIDTSGSMDQPGKLDLAQKTVCYFAAHLRAQDTLTLITYAGSVGTLLPATAGDRFDAIYSALQQLSAYGSTAGESAIRMAYDSAEKHFKPKGINRILLATDGDFNVGISDTQALKSLVADKRNSGISLSTLGFGQGNYNDELMEQMADVGDGNYSYIDQSAEARKVLVRQLSSTLATVAHDVKVQVEFNPATVKEYRLVGYENRTLRQEDFNNDRVDAGDIGAGHSVTALYEFIPQGAPGWLEPRRYATPHSPTAPKAEAAQPNGAGEYAFIQLHYKPARGQSSASMSAPVAQRAVALDGADADTRFAIAAAAFGQALKGGQYNGSMDWAAIARLAESARGADPYGERQGMVELVRKAAALSAAR</sequence>
<reference evidence="2 3" key="1">
    <citation type="submission" date="2018-10" db="EMBL/GenBank/DDBJ databases">
        <title>Comamonadaceae CDC group NO-1 genome sequencing and assembly.</title>
        <authorList>
            <person name="Bernier A.-M."/>
            <person name="Bernard K."/>
        </authorList>
    </citation>
    <scope>NUCLEOTIDE SEQUENCE [LARGE SCALE GENOMIC DNA]</scope>
    <source>
        <strain evidence="2 3">NML970147</strain>
    </source>
</reference>
<dbReference type="Pfam" id="PF12450">
    <property type="entry name" value="vWF_A"/>
    <property type="match status" value="1"/>
</dbReference>
<dbReference type="InterPro" id="IPR021908">
    <property type="entry name" value="YfbK_C"/>
</dbReference>
<dbReference type="CDD" id="cd01465">
    <property type="entry name" value="vWA_subgroup"/>
    <property type="match status" value="1"/>
</dbReference>
<evidence type="ECO:0000259" key="1">
    <source>
        <dbReference type="PROSITE" id="PS50234"/>
    </source>
</evidence>
<comment type="caution">
    <text evidence="2">The sequence shown here is derived from an EMBL/GenBank/DDBJ whole genome shotgun (WGS) entry which is preliminary data.</text>
</comment>
<dbReference type="AlphaFoldDB" id="A0A3M6QC39"/>
<dbReference type="Pfam" id="PF12034">
    <property type="entry name" value="YfbK_C"/>
    <property type="match status" value="1"/>
</dbReference>
<dbReference type="SUPFAM" id="SSF53300">
    <property type="entry name" value="vWA-like"/>
    <property type="match status" value="1"/>
</dbReference>
<dbReference type="Pfam" id="PF00092">
    <property type="entry name" value="VWA"/>
    <property type="match status" value="1"/>
</dbReference>
<dbReference type="Proteomes" id="UP000267521">
    <property type="component" value="Unassembled WGS sequence"/>
</dbReference>
<dbReference type="InterPro" id="IPR022156">
    <property type="entry name" value="Uncharacterised_YfbK_N"/>
</dbReference>
<dbReference type="InterPro" id="IPR002035">
    <property type="entry name" value="VWF_A"/>
</dbReference>